<keyword evidence="10" id="KW-0833">Ubl conjugation pathway</keyword>
<feature type="domain" description="RING-type" evidence="17">
    <location>
        <begin position="1675"/>
        <end position="1708"/>
    </location>
</feature>
<dbReference type="InterPro" id="IPR037252">
    <property type="entry name" value="Mib_Herc2_sf"/>
</dbReference>
<evidence type="ECO:0000256" key="5">
    <source>
        <dbReference type="ARBA" id="ARBA00022490"/>
    </source>
</evidence>
<proteinExistence type="predicted"/>
<evidence type="ECO:0000256" key="13">
    <source>
        <dbReference type="ARBA" id="ARBA00023043"/>
    </source>
</evidence>
<dbReference type="GO" id="GO:0016567">
    <property type="term" value="P:protein ubiquitination"/>
    <property type="evidence" value="ECO:0007669"/>
    <property type="project" value="UniProtKB-UniPathway"/>
</dbReference>
<feature type="region of interest" description="Disordered" evidence="16">
    <location>
        <begin position="1161"/>
        <end position="1218"/>
    </location>
</feature>
<dbReference type="SMART" id="SM00248">
    <property type="entry name" value="ANK"/>
    <property type="match status" value="13"/>
</dbReference>
<evidence type="ECO:0000256" key="2">
    <source>
        <dbReference type="ARBA" id="ARBA00004496"/>
    </source>
</evidence>
<dbReference type="Pfam" id="PF00569">
    <property type="entry name" value="ZZ"/>
    <property type="match status" value="1"/>
</dbReference>
<dbReference type="InterPro" id="IPR010606">
    <property type="entry name" value="Mib_Herc2"/>
</dbReference>
<evidence type="ECO:0000256" key="16">
    <source>
        <dbReference type="SAM" id="MobiDB-lite"/>
    </source>
</evidence>
<dbReference type="PROSITE" id="PS51416">
    <property type="entry name" value="MIB_HERC2"/>
    <property type="match status" value="2"/>
</dbReference>
<evidence type="ECO:0000313" key="20">
    <source>
        <dbReference type="EMBL" id="RMX49455.1"/>
    </source>
</evidence>
<dbReference type="PROSITE" id="PS50297">
    <property type="entry name" value="ANK_REP_REGION"/>
    <property type="match status" value="7"/>
</dbReference>
<feature type="domain" description="RING-type" evidence="17">
    <location>
        <begin position="1326"/>
        <end position="1361"/>
    </location>
</feature>
<evidence type="ECO:0000256" key="7">
    <source>
        <dbReference type="ARBA" id="ARBA00022723"/>
    </source>
</evidence>
<dbReference type="InterPro" id="IPR002110">
    <property type="entry name" value="Ankyrin_rpt"/>
</dbReference>
<dbReference type="PRINTS" id="PR01415">
    <property type="entry name" value="ANKYRIN"/>
</dbReference>
<dbReference type="Pfam" id="PF00023">
    <property type="entry name" value="Ank"/>
    <property type="match status" value="3"/>
</dbReference>
<dbReference type="PROSITE" id="PS50135">
    <property type="entry name" value="ZF_ZZ_2"/>
    <property type="match status" value="1"/>
</dbReference>
<feature type="repeat" description="ANK" evidence="14">
    <location>
        <begin position="689"/>
        <end position="721"/>
    </location>
</feature>
<keyword evidence="13 14" id="KW-0040">ANK repeat</keyword>
<evidence type="ECO:0000259" key="19">
    <source>
        <dbReference type="PROSITE" id="PS51416"/>
    </source>
</evidence>
<feature type="domain" description="MIB/HERC2" evidence="19">
    <location>
        <begin position="1"/>
        <end position="75"/>
    </location>
</feature>
<dbReference type="Gene3D" id="1.25.40.20">
    <property type="entry name" value="Ankyrin repeat-containing domain"/>
    <property type="match status" value="6"/>
</dbReference>
<evidence type="ECO:0000313" key="21">
    <source>
        <dbReference type="Proteomes" id="UP000275408"/>
    </source>
</evidence>
<dbReference type="Pfam" id="PF13920">
    <property type="entry name" value="zf-C3HC4_3"/>
    <property type="match status" value="2"/>
</dbReference>
<dbReference type="Proteomes" id="UP000275408">
    <property type="component" value="Unassembled WGS sequence"/>
</dbReference>
<dbReference type="GO" id="GO:0008270">
    <property type="term" value="F:zinc ion binding"/>
    <property type="evidence" value="ECO:0007669"/>
    <property type="project" value="UniProtKB-KW"/>
</dbReference>
<name>A0A3M6U722_POCDA</name>
<feature type="repeat" description="ANK" evidence="14">
    <location>
        <begin position="791"/>
        <end position="813"/>
    </location>
</feature>
<feature type="repeat" description="ANK" evidence="14">
    <location>
        <begin position="435"/>
        <end position="467"/>
    </location>
</feature>
<feature type="repeat" description="ANK" evidence="14">
    <location>
        <begin position="722"/>
        <end position="755"/>
    </location>
</feature>
<evidence type="ECO:0000259" key="17">
    <source>
        <dbReference type="PROSITE" id="PS50089"/>
    </source>
</evidence>
<dbReference type="EC" id="2.3.2.27" evidence="4"/>
<evidence type="ECO:0000256" key="3">
    <source>
        <dbReference type="ARBA" id="ARBA00004906"/>
    </source>
</evidence>
<dbReference type="STRING" id="46731.A0A3M6U722"/>
<feature type="repeat" description="ANK" evidence="14">
    <location>
        <begin position="859"/>
        <end position="882"/>
    </location>
</feature>
<keyword evidence="8" id="KW-0677">Repeat</keyword>
<dbReference type="PANTHER" id="PTHR24202">
    <property type="entry name" value="E3 UBIQUITIN-PROTEIN LIGASE MIB2"/>
    <property type="match status" value="1"/>
</dbReference>
<comment type="catalytic activity">
    <reaction evidence="1">
        <text>S-ubiquitinyl-[E2 ubiquitin-conjugating enzyme]-L-cysteine + [acceptor protein]-L-lysine = [E2 ubiquitin-conjugating enzyme]-L-cysteine + N(6)-ubiquitinyl-[acceptor protein]-L-lysine.</text>
        <dbReference type="EC" id="2.3.2.27"/>
    </reaction>
</comment>
<dbReference type="FunFam" id="2.30.30.40:FF:000044">
    <property type="entry name" value="E3 ubiquitin-protein ligase MIB2, putative"/>
    <property type="match status" value="1"/>
</dbReference>
<dbReference type="SUPFAM" id="SSF57850">
    <property type="entry name" value="RING/U-box"/>
    <property type="match status" value="1"/>
</dbReference>
<comment type="caution">
    <text evidence="20">The sequence shown here is derived from an EMBL/GenBank/DDBJ whole genome shotgun (WGS) entry which is preliminary data.</text>
</comment>
<evidence type="ECO:0000259" key="18">
    <source>
        <dbReference type="PROSITE" id="PS50135"/>
    </source>
</evidence>
<dbReference type="Pfam" id="PF13857">
    <property type="entry name" value="Ank_5"/>
    <property type="match status" value="1"/>
</dbReference>
<dbReference type="SMART" id="SM00291">
    <property type="entry name" value="ZnF_ZZ"/>
    <property type="match status" value="1"/>
</dbReference>
<dbReference type="Gene3D" id="3.30.40.10">
    <property type="entry name" value="Zinc/RING finger domain, C3HC4 (zinc finger)"/>
    <property type="match status" value="3"/>
</dbReference>
<organism evidence="20 21">
    <name type="scientific">Pocillopora damicornis</name>
    <name type="common">Cauliflower coral</name>
    <name type="synonym">Millepora damicornis</name>
    <dbReference type="NCBI Taxonomy" id="46731"/>
    <lineage>
        <taxon>Eukaryota</taxon>
        <taxon>Metazoa</taxon>
        <taxon>Cnidaria</taxon>
        <taxon>Anthozoa</taxon>
        <taxon>Hexacorallia</taxon>
        <taxon>Scleractinia</taxon>
        <taxon>Astrocoeniina</taxon>
        <taxon>Pocilloporidae</taxon>
        <taxon>Pocillopora</taxon>
    </lineage>
</organism>
<dbReference type="EMBL" id="RCHS01002141">
    <property type="protein sequence ID" value="RMX49455.1"/>
    <property type="molecule type" value="Genomic_DNA"/>
</dbReference>
<dbReference type="InterPro" id="IPR001841">
    <property type="entry name" value="Znf_RING"/>
</dbReference>
<dbReference type="UniPathway" id="UPA00143"/>
<feature type="region of interest" description="Disordered" evidence="16">
    <location>
        <begin position="1295"/>
        <end position="1318"/>
    </location>
</feature>
<dbReference type="Pfam" id="PF06701">
    <property type="entry name" value="MIB_HERC2"/>
    <property type="match status" value="2"/>
</dbReference>
<feature type="domain" description="ZZ-type" evidence="18">
    <location>
        <begin position="81"/>
        <end position="133"/>
    </location>
</feature>
<dbReference type="SUPFAM" id="SSF159034">
    <property type="entry name" value="Mib/herc2 domain-like"/>
    <property type="match status" value="2"/>
</dbReference>
<evidence type="ECO:0000256" key="11">
    <source>
        <dbReference type="ARBA" id="ARBA00022833"/>
    </source>
</evidence>
<evidence type="ECO:0000256" key="6">
    <source>
        <dbReference type="ARBA" id="ARBA00022679"/>
    </source>
</evidence>
<evidence type="ECO:0000256" key="10">
    <source>
        <dbReference type="ARBA" id="ARBA00022786"/>
    </source>
</evidence>
<protein>
    <recommendedName>
        <fullName evidence="4">RING-type E3 ubiquitin transferase</fullName>
        <ecNumber evidence="4">2.3.2.27</ecNumber>
    </recommendedName>
</protein>
<reference evidence="20 21" key="1">
    <citation type="journal article" date="2018" name="Sci. Rep.">
        <title>Comparative analysis of the Pocillopora damicornis genome highlights role of immune system in coral evolution.</title>
        <authorList>
            <person name="Cunning R."/>
            <person name="Bay R.A."/>
            <person name="Gillette P."/>
            <person name="Baker A.C."/>
            <person name="Traylor-Knowles N."/>
        </authorList>
    </citation>
    <scope>NUCLEOTIDE SEQUENCE [LARGE SCALE GENOMIC DNA]</scope>
    <source>
        <strain evidence="20">RSMAS</strain>
        <tissue evidence="20">Whole animal</tissue>
    </source>
</reference>
<dbReference type="CDD" id="cd16520">
    <property type="entry name" value="RING-HC_MIBs-like"/>
    <property type="match status" value="1"/>
</dbReference>
<dbReference type="Gene3D" id="3.30.60.90">
    <property type="match status" value="1"/>
</dbReference>
<evidence type="ECO:0000256" key="14">
    <source>
        <dbReference type="PROSITE-ProRule" id="PRU00023"/>
    </source>
</evidence>
<feature type="region of interest" description="Disordered" evidence="16">
    <location>
        <begin position="1418"/>
        <end position="1470"/>
    </location>
</feature>
<keyword evidence="9 15" id="KW-0863">Zinc-finger</keyword>
<feature type="region of interest" description="Disordered" evidence="16">
    <location>
        <begin position="1483"/>
        <end position="1515"/>
    </location>
</feature>
<feature type="region of interest" description="Disordered" evidence="16">
    <location>
        <begin position="631"/>
        <end position="650"/>
    </location>
</feature>
<dbReference type="InterPro" id="IPR000433">
    <property type="entry name" value="Znf_ZZ"/>
</dbReference>
<dbReference type="PROSITE" id="PS50088">
    <property type="entry name" value="ANK_REPEAT"/>
    <property type="match status" value="8"/>
</dbReference>
<feature type="region of interest" description="Disordered" evidence="16">
    <location>
        <begin position="1542"/>
        <end position="1591"/>
    </location>
</feature>
<dbReference type="SMART" id="SM00184">
    <property type="entry name" value="RING"/>
    <property type="match status" value="3"/>
</dbReference>
<dbReference type="Gene3D" id="2.30.30.40">
    <property type="entry name" value="SH3 Domains"/>
    <property type="match status" value="2"/>
</dbReference>
<evidence type="ECO:0000256" key="15">
    <source>
        <dbReference type="PROSITE-ProRule" id="PRU00228"/>
    </source>
</evidence>
<evidence type="ECO:0000256" key="9">
    <source>
        <dbReference type="ARBA" id="ARBA00022771"/>
    </source>
</evidence>
<feature type="compositionally biased region" description="Acidic residues" evidence="16">
    <location>
        <begin position="1490"/>
        <end position="1508"/>
    </location>
</feature>
<dbReference type="PROSITE" id="PS01357">
    <property type="entry name" value="ZF_ZZ_1"/>
    <property type="match status" value="1"/>
</dbReference>
<keyword evidence="6" id="KW-0808">Transferase</keyword>
<feature type="compositionally biased region" description="Low complexity" evidence="16">
    <location>
        <begin position="1186"/>
        <end position="1197"/>
    </location>
</feature>
<dbReference type="InterPro" id="IPR013083">
    <property type="entry name" value="Znf_RING/FYVE/PHD"/>
</dbReference>
<evidence type="ECO:0000256" key="4">
    <source>
        <dbReference type="ARBA" id="ARBA00012483"/>
    </source>
</evidence>
<feature type="compositionally biased region" description="Acidic residues" evidence="16">
    <location>
        <begin position="1571"/>
        <end position="1583"/>
    </location>
</feature>
<comment type="subcellular location">
    <subcellularLocation>
        <location evidence="2">Cytoplasm</location>
    </subcellularLocation>
</comment>
<dbReference type="InterPro" id="IPR040847">
    <property type="entry name" value="SH3_15"/>
</dbReference>
<dbReference type="Pfam" id="PF18346">
    <property type="entry name" value="SH3_15"/>
    <property type="match status" value="2"/>
</dbReference>
<dbReference type="InterPro" id="IPR043145">
    <property type="entry name" value="Znf_ZZ_sf"/>
</dbReference>
<keyword evidence="12" id="KW-0914">Notch signaling pathway</keyword>
<dbReference type="GO" id="GO:0005737">
    <property type="term" value="C:cytoplasm"/>
    <property type="evidence" value="ECO:0007669"/>
    <property type="project" value="UniProtKB-SubCell"/>
</dbReference>
<feature type="repeat" description="ANK" evidence="14">
    <location>
        <begin position="509"/>
        <end position="541"/>
    </location>
</feature>
<comment type="pathway">
    <text evidence="3">Protein modification; protein ubiquitination.</text>
</comment>
<dbReference type="Pfam" id="PF12796">
    <property type="entry name" value="Ank_2"/>
    <property type="match status" value="4"/>
</dbReference>
<feature type="repeat" description="ANK" evidence="14">
    <location>
        <begin position="1045"/>
        <end position="1077"/>
    </location>
</feature>
<feature type="domain" description="MIB/HERC2" evidence="19">
    <location>
        <begin position="144"/>
        <end position="225"/>
    </location>
</feature>
<keyword evidence="11" id="KW-0862">Zinc</keyword>
<feature type="domain" description="RING-type" evidence="17">
    <location>
        <begin position="1598"/>
        <end position="1633"/>
    </location>
</feature>
<dbReference type="InterPro" id="IPR036770">
    <property type="entry name" value="Ankyrin_rpt-contain_sf"/>
</dbReference>
<dbReference type="PROSITE" id="PS50089">
    <property type="entry name" value="ZF_RING_2"/>
    <property type="match status" value="3"/>
</dbReference>
<keyword evidence="7" id="KW-0479">Metal-binding</keyword>
<evidence type="ECO:0000256" key="12">
    <source>
        <dbReference type="ARBA" id="ARBA00022976"/>
    </source>
</evidence>
<keyword evidence="5" id="KW-0963">Cytoplasm</keyword>
<keyword evidence="21" id="KW-1185">Reference proteome</keyword>
<dbReference type="GO" id="GO:0007219">
    <property type="term" value="P:Notch signaling pathway"/>
    <property type="evidence" value="ECO:0007669"/>
    <property type="project" value="UniProtKB-KW"/>
</dbReference>
<evidence type="ECO:0000256" key="8">
    <source>
        <dbReference type="ARBA" id="ARBA00022737"/>
    </source>
</evidence>
<dbReference type="PANTHER" id="PTHR24202:SF4">
    <property type="entry name" value="E3 UBIQUITIN-PROTEIN LIGASE MIB2-RELATED"/>
    <property type="match status" value="1"/>
</dbReference>
<feature type="compositionally biased region" description="Polar residues" evidence="16">
    <location>
        <begin position="631"/>
        <end position="644"/>
    </location>
</feature>
<feature type="repeat" description="ANK" evidence="14">
    <location>
        <begin position="1011"/>
        <end position="1033"/>
    </location>
</feature>
<accession>A0A3M6U722</accession>
<sequence>MATNLLGTRVVRGQDWTWGNQDGGEGSVGTVVQVGKDKKSPVTAQLVYVQWDCGGKHDYRAGIERKHDLRVFSLTNGDAKHLFTSCDGCKEDPIIGLRWHCLDCPNYDLCSKCYMNDVHDVNHRFERFDKSRAKGIPVGKRQGATKIEARGMFKGAKVTRGPDWEWKEQDNQSPMEGEVAEVTSWSDETNNDAVRVDLKCTSPAVGGYYYKDHLPPLTMQIRKSKSGFMSGDKVYLQKLAIGKLQELSAGHGEWNADMERYIGKIGVVQDFTTNGDVVVEYRDIRWRYNPAVLSKIQKFKQGDEVVVKSDENLVKELQKEHGGWNESMISILGRTGKVLEVDSDGDILVSVEGTRWMLSPAAVTSVTDPDLQQSTEACDMGSEDPLGLFSLFRDLLRQAHEQEAHGLVNAAQSNNLSRLIEILDANPERIDELEGGHTALHVACHQGHCEIIRELVERGANMDILVDESGEALKLLLEKGFDPNVQHRSNKSTPLHLAPGCEVDALTAKNQSALHLAANEGYSVMVGILLDHGASVNAVDDDGDTALHITLMKEHVFQRNPEVMPGLELLLGVRKSSAPFVAVSRCLLSYGADVLKVNGSGETPLDRCRGSEVEQLIRKIAACGGATNNKKVPSFGSSSGSQTEPELGDASSSASVADIDLVNAARSNNLSRVKEILDAKPERIDKLVGGHTALHVACRQGHCDIIGELLERGANMDILDNQGYTAMHHSTYQDESGEALKLLLERGFDPNVQHRSNKSTPLHLAVKRKNETAVQILTKCPECDVNLQDEAGDTPLHDAILAEHHSMVDMLLECPRICYTLCNGKGFNYLQHAVLKGDKRAVERVFAKTGNSLNVVKNDGFTTLHIAAINDHREIAKILLQKPGLELLLGERKTSASFVAVSRCLLSYGADVLKVNGSGETPLDRCQGSEVEQLIRKIAAGGGDESGEALKLLLEKGFDPNVQHRSNRSTPLHLAVKRKNETAVQILTQCPDAVERIFATTGNSLNVVKNDGFTTLHIAAISDHLEIAKILLKEPGCEVDAATAENQSALHLAADKGHSVMVELLLDHGANVNAVDSDGDTALHIALMKEHTLQRNMGFMPGLELLLGVRNSSASVVAMSRCLLSYGADVLKVNGSGKTPLDICRGSEVEQLIRKIAAGGGTTRNKKVPSFGSSSESRTKPESEDASSSASAATVASETEKDDGNQTDSTNNTDEAEDTFLQRVISDLTEEMSNEMESKDVQEGVTAESVSKEPALVENIMMEDTLCQENVVLEVTNKVEVEAWALDISNNSAVQPAEMAENNTDTKMGDSEGPPSQTSDDQKVLCYICEETEAVVAFKPCGHTVVCIECAARLKRCLECKTPISGKGTRDGNPIIGINIKSLVSQYQQLEAKLRKLEESVEEGHHFPLWSRRMTTDNKKVPSFGSSSESQTEPESEDASSSASAATPIDETEKDDKNQPDSTSSTDEVEDTFLRRLISALCSGDQQESVSEEMSDEMESEDVQEGETIESASQETALENVVLEVTNKVAVETWASDISNNSVVQPAEMADNNTDTDMDDSEGPQSQTQSTDDDVNMDQETENEEKNPSTSDDLKVLCNICEEAEAVVAFKPCGHTVVCTECAARLKRCLDCKTPITGKGTRDGNPIIGMNNKSLLSRYQQLEAKFRKLEEFVVCCICVERKRDVIFRCGHGTCQFCAKQLSICHICQKPIEMKIQMF</sequence>
<dbReference type="SUPFAM" id="SSF48403">
    <property type="entry name" value="Ankyrin repeat"/>
    <property type="match status" value="3"/>
</dbReference>
<dbReference type="GO" id="GO:0061630">
    <property type="term" value="F:ubiquitin protein ligase activity"/>
    <property type="evidence" value="ECO:0007669"/>
    <property type="project" value="UniProtKB-EC"/>
</dbReference>
<dbReference type="OrthoDB" id="2122982at2759"/>
<gene>
    <name evidence="20" type="ORF">pdam_00013361</name>
</gene>
<evidence type="ECO:0000256" key="1">
    <source>
        <dbReference type="ARBA" id="ARBA00000900"/>
    </source>
</evidence>